<reference evidence="6 7" key="1">
    <citation type="journal article" date="2012" name="J. Bacteriol.">
        <title>Twenty-one genome sequences from Pseudomonas species and 19 genome sequences from diverse bacteria isolated from the rhizosphere and endosphere of Populus deltoides.</title>
        <authorList>
            <person name="Brown S.D."/>
            <person name="Utturkar S.M."/>
            <person name="Klingeman D.M."/>
            <person name="Johnson C.M."/>
            <person name="Martin S.L."/>
            <person name="Land M.L."/>
            <person name="Lu T.Y."/>
            <person name="Schadt C.W."/>
            <person name="Doktycz M.J."/>
            <person name="Pelletier D.A."/>
        </authorList>
    </citation>
    <scope>NUCLEOTIDE SEQUENCE [LARGE SCALE GENOMIC DNA]</scope>
    <source>
        <strain evidence="6 7">CF314</strain>
    </source>
</reference>
<dbReference type="InterPro" id="IPR050553">
    <property type="entry name" value="Thioredoxin_ResA/DsbE_sf"/>
</dbReference>
<evidence type="ECO:0000256" key="1">
    <source>
        <dbReference type="ARBA" id="ARBA00004196"/>
    </source>
</evidence>
<comment type="subcellular location">
    <subcellularLocation>
        <location evidence="1">Cell envelope</location>
    </subcellularLocation>
</comment>
<dbReference type="InterPro" id="IPR017937">
    <property type="entry name" value="Thioredoxin_CS"/>
</dbReference>
<comment type="caution">
    <text evidence="6">The sequence shown here is derived from an EMBL/GenBank/DDBJ whole genome shotgun (WGS) entry which is preliminary data.</text>
</comment>
<dbReference type="PROSITE" id="PS51352">
    <property type="entry name" value="THIOREDOXIN_2"/>
    <property type="match status" value="1"/>
</dbReference>
<dbReference type="GO" id="GO:0017004">
    <property type="term" value="P:cytochrome complex assembly"/>
    <property type="evidence" value="ECO:0007669"/>
    <property type="project" value="UniProtKB-KW"/>
</dbReference>
<keyword evidence="4" id="KW-0676">Redox-active center</keyword>
<dbReference type="CDD" id="cd02966">
    <property type="entry name" value="TlpA_like_family"/>
    <property type="match status" value="1"/>
</dbReference>
<dbReference type="PROSITE" id="PS00194">
    <property type="entry name" value="THIOREDOXIN_1"/>
    <property type="match status" value="1"/>
</dbReference>
<dbReference type="PATRIC" id="fig|1144316.3.peg.3941"/>
<dbReference type="PANTHER" id="PTHR42852">
    <property type="entry name" value="THIOL:DISULFIDE INTERCHANGE PROTEIN DSBE"/>
    <property type="match status" value="1"/>
</dbReference>
<organism evidence="6 7">
    <name type="scientific">Chryseobacterium populi</name>
    <dbReference type="NCBI Taxonomy" id="1144316"/>
    <lineage>
        <taxon>Bacteria</taxon>
        <taxon>Pseudomonadati</taxon>
        <taxon>Bacteroidota</taxon>
        <taxon>Flavobacteriia</taxon>
        <taxon>Flavobacteriales</taxon>
        <taxon>Weeksellaceae</taxon>
        <taxon>Chryseobacterium group</taxon>
        <taxon>Chryseobacterium</taxon>
    </lineage>
</organism>
<evidence type="ECO:0000313" key="7">
    <source>
        <dbReference type="Proteomes" id="UP000007509"/>
    </source>
</evidence>
<keyword evidence="3" id="KW-1015">Disulfide bond</keyword>
<dbReference type="AlphaFoldDB" id="J2JJ85"/>
<keyword evidence="7" id="KW-1185">Reference proteome</keyword>
<dbReference type="Gene3D" id="3.40.30.10">
    <property type="entry name" value="Glutaredoxin"/>
    <property type="match status" value="1"/>
</dbReference>
<evidence type="ECO:0000256" key="2">
    <source>
        <dbReference type="ARBA" id="ARBA00022748"/>
    </source>
</evidence>
<dbReference type="PANTHER" id="PTHR42852:SF6">
    <property type="entry name" value="THIOL:DISULFIDE INTERCHANGE PROTEIN DSBE"/>
    <property type="match status" value="1"/>
</dbReference>
<keyword evidence="2" id="KW-0201">Cytochrome c-type biogenesis</keyword>
<proteinExistence type="predicted"/>
<name>J2JJ85_9FLAO</name>
<dbReference type="Proteomes" id="UP000007509">
    <property type="component" value="Unassembled WGS sequence"/>
</dbReference>
<accession>J2JJ85</accession>
<gene>
    <name evidence="6" type="ORF">PMI13_03937</name>
</gene>
<dbReference type="InterPro" id="IPR036249">
    <property type="entry name" value="Thioredoxin-like_sf"/>
</dbReference>
<evidence type="ECO:0000256" key="3">
    <source>
        <dbReference type="ARBA" id="ARBA00023157"/>
    </source>
</evidence>
<dbReference type="GO" id="GO:0030313">
    <property type="term" value="C:cell envelope"/>
    <property type="evidence" value="ECO:0007669"/>
    <property type="project" value="UniProtKB-SubCell"/>
</dbReference>
<protein>
    <submittedName>
        <fullName evidence="6">Redoxin</fullName>
    </submittedName>
</protein>
<evidence type="ECO:0000256" key="4">
    <source>
        <dbReference type="ARBA" id="ARBA00023284"/>
    </source>
</evidence>
<sequence length="174" mass="20040">MIKMNNHLLIKKGAVLFLLTTILFLNAQKQLRTFPDMEDKLGTHFPIENFKDKNGKNYNPKYLKGKTTFINLWSTTCAPCLKELPFLNKLQKSVPRSLFIGITYDNPEKVNNFLTTHNFNFHQITDAGQQLKSYLVIQRFPMSFVIDKSGIIKEIIGIVNEDNSDSILKSLNEE</sequence>
<dbReference type="Pfam" id="PF08534">
    <property type="entry name" value="Redoxin"/>
    <property type="match status" value="1"/>
</dbReference>
<dbReference type="GO" id="GO:0016491">
    <property type="term" value="F:oxidoreductase activity"/>
    <property type="evidence" value="ECO:0007669"/>
    <property type="project" value="InterPro"/>
</dbReference>
<dbReference type="SUPFAM" id="SSF52833">
    <property type="entry name" value="Thioredoxin-like"/>
    <property type="match status" value="1"/>
</dbReference>
<evidence type="ECO:0000259" key="5">
    <source>
        <dbReference type="PROSITE" id="PS51352"/>
    </source>
</evidence>
<feature type="domain" description="Thioredoxin" evidence="5">
    <location>
        <begin position="39"/>
        <end position="174"/>
    </location>
</feature>
<dbReference type="InterPro" id="IPR013766">
    <property type="entry name" value="Thioredoxin_domain"/>
</dbReference>
<dbReference type="EMBL" id="AKJY01000111">
    <property type="protein sequence ID" value="EJL67980.1"/>
    <property type="molecule type" value="Genomic_DNA"/>
</dbReference>
<evidence type="ECO:0000313" key="6">
    <source>
        <dbReference type="EMBL" id="EJL67980.1"/>
    </source>
</evidence>
<dbReference type="InterPro" id="IPR013740">
    <property type="entry name" value="Redoxin"/>
</dbReference>